<dbReference type="EMBL" id="KB456263">
    <property type="protein sequence ID" value="EMF13259.1"/>
    <property type="molecule type" value="Genomic_DNA"/>
</dbReference>
<dbReference type="OrthoDB" id="4502478at2759"/>
<dbReference type="HOGENOM" id="CLU_101047_0_0_1"/>
<accession>M3D5V4</accession>
<dbReference type="Proteomes" id="UP000016931">
    <property type="component" value="Unassembled WGS sequence"/>
</dbReference>
<proteinExistence type="predicted"/>
<reference evidence="1 2" key="1">
    <citation type="journal article" date="2012" name="PLoS Pathog.">
        <title>Diverse lifestyles and strategies of plant pathogenesis encoded in the genomes of eighteen Dothideomycetes fungi.</title>
        <authorList>
            <person name="Ohm R.A."/>
            <person name="Feau N."/>
            <person name="Henrissat B."/>
            <person name="Schoch C.L."/>
            <person name="Horwitz B.A."/>
            <person name="Barry K.W."/>
            <person name="Condon B.J."/>
            <person name="Copeland A.C."/>
            <person name="Dhillon B."/>
            <person name="Glaser F."/>
            <person name="Hesse C.N."/>
            <person name="Kosti I."/>
            <person name="LaButti K."/>
            <person name="Lindquist E.A."/>
            <person name="Lucas S."/>
            <person name="Salamov A.A."/>
            <person name="Bradshaw R.E."/>
            <person name="Ciuffetti L."/>
            <person name="Hamelin R.C."/>
            <person name="Kema G.H.J."/>
            <person name="Lawrence C."/>
            <person name="Scott J.A."/>
            <person name="Spatafora J.W."/>
            <person name="Turgeon B.G."/>
            <person name="de Wit P.J.G.M."/>
            <person name="Zhong S."/>
            <person name="Goodwin S.B."/>
            <person name="Grigoriev I.V."/>
        </authorList>
    </citation>
    <scope>NUCLEOTIDE SEQUENCE [LARGE SCALE GENOMIC DNA]</scope>
    <source>
        <strain evidence="1 2">SO2202</strain>
    </source>
</reference>
<dbReference type="RefSeq" id="XP_016761380.1">
    <property type="nucleotide sequence ID" value="XM_016905033.1"/>
</dbReference>
<dbReference type="AlphaFoldDB" id="M3D5V4"/>
<sequence length="205" mass="23061">MPPMVPALPRSDSKARLLHHLGLDMRDMMHRRLYNLMKLEASEGRKRIIAILDARAQRGSSQEGNQTSYSTSQIEEALMDAEAQRIYATAQPATRSLYDLAIDPALPDRPNWIIRWMLWHVFRYRDGRQQSGNQRGSARDAALNHELSMITTSNITEAAATPTTTTTMMATTTATIRSVSSVPASAILPSGKKQFFDPVREKYRT</sequence>
<evidence type="ECO:0000313" key="2">
    <source>
        <dbReference type="Proteomes" id="UP000016931"/>
    </source>
</evidence>
<keyword evidence="2" id="KW-1185">Reference proteome</keyword>
<gene>
    <name evidence="1" type="ORF">SEPMUDRAFT_148616</name>
</gene>
<name>M3D5V4_SPHMS</name>
<protein>
    <submittedName>
        <fullName evidence="1">Uncharacterized protein</fullName>
    </submittedName>
</protein>
<evidence type="ECO:0000313" key="1">
    <source>
        <dbReference type="EMBL" id="EMF13259.1"/>
    </source>
</evidence>
<organism evidence="1 2">
    <name type="scientific">Sphaerulina musiva (strain SO2202)</name>
    <name type="common">Poplar stem canker fungus</name>
    <name type="synonym">Septoria musiva</name>
    <dbReference type="NCBI Taxonomy" id="692275"/>
    <lineage>
        <taxon>Eukaryota</taxon>
        <taxon>Fungi</taxon>
        <taxon>Dikarya</taxon>
        <taxon>Ascomycota</taxon>
        <taxon>Pezizomycotina</taxon>
        <taxon>Dothideomycetes</taxon>
        <taxon>Dothideomycetidae</taxon>
        <taxon>Mycosphaerellales</taxon>
        <taxon>Mycosphaerellaceae</taxon>
        <taxon>Sphaerulina</taxon>
    </lineage>
</organism>
<dbReference type="GeneID" id="27902170"/>
<dbReference type="OMA" id="NDPNWII"/>